<proteinExistence type="predicted"/>
<keyword evidence="10" id="KW-1185">Reference proteome</keyword>
<dbReference type="EC" id="2.7.6.3" evidence="2"/>
<evidence type="ECO:0000256" key="3">
    <source>
        <dbReference type="ARBA" id="ARBA00022679"/>
    </source>
</evidence>
<reference evidence="9 10" key="1">
    <citation type="journal article" date="2014" name="ISME J.">
        <title>Candidatus Competibacter-lineage genomes retrieved from metagenomes reveal functional metabolic diversity.</title>
        <authorList>
            <person name="McIlroy S.J."/>
            <person name="Albertsen M."/>
            <person name="Andresen E.K."/>
            <person name="Saunders A.M."/>
            <person name="Kristiansen R."/>
            <person name="Stokholm-Bjerregaard M."/>
            <person name="Nielsen K.L."/>
            <person name="Nielsen P.H."/>
        </authorList>
    </citation>
    <scope>NUCLEOTIDE SEQUENCE [LARGE SCALE GENOMIC DNA]</scope>
    <source>
        <strain evidence="9 10">Run_B_J11</strain>
    </source>
</reference>
<evidence type="ECO:0000256" key="5">
    <source>
        <dbReference type="ARBA" id="ARBA00022777"/>
    </source>
</evidence>
<dbReference type="InterPro" id="IPR035907">
    <property type="entry name" value="Hppk_sf"/>
</dbReference>
<dbReference type="GO" id="GO:0016301">
    <property type="term" value="F:kinase activity"/>
    <property type="evidence" value="ECO:0007669"/>
    <property type="project" value="UniProtKB-KW"/>
</dbReference>
<organism evidence="9 10">
    <name type="scientific">Candidatus Contendobacter odensis Run_B_J11</name>
    <dbReference type="NCBI Taxonomy" id="1400861"/>
    <lineage>
        <taxon>Bacteria</taxon>
        <taxon>Pseudomonadati</taxon>
        <taxon>Pseudomonadota</taxon>
        <taxon>Gammaproteobacteria</taxon>
        <taxon>Candidatus Competibacteraceae</taxon>
        <taxon>Candidatus Contendibacter</taxon>
    </lineage>
</organism>
<dbReference type="Proteomes" id="UP000019184">
    <property type="component" value="Unassembled WGS sequence"/>
</dbReference>
<dbReference type="RefSeq" id="WP_034431096.1">
    <property type="nucleotide sequence ID" value="NZ_CBTK010000047.1"/>
</dbReference>
<accession>A0A7U7GA62</accession>
<evidence type="ECO:0000256" key="1">
    <source>
        <dbReference type="ARBA" id="ARBA00005051"/>
    </source>
</evidence>
<keyword evidence="4" id="KW-0547">Nucleotide-binding</keyword>
<evidence type="ECO:0000256" key="2">
    <source>
        <dbReference type="ARBA" id="ARBA00013253"/>
    </source>
</evidence>
<dbReference type="SUPFAM" id="SSF55083">
    <property type="entry name" value="6-hydroxymethyl-7,8-dihydropterin pyrophosphokinase, HPPK"/>
    <property type="match status" value="1"/>
</dbReference>
<evidence type="ECO:0000313" key="9">
    <source>
        <dbReference type="EMBL" id="CDH44001.1"/>
    </source>
</evidence>
<keyword evidence="6" id="KW-0067">ATP-binding</keyword>
<evidence type="ECO:0000313" key="10">
    <source>
        <dbReference type="Proteomes" id="UP000019184"/>
    </source>
</evidence>
<dbReference type="NCBIfam" id="TIGR01498">
    <property type="entry name" value="folK"/>
    <property type="match status" value="1"/>
</dbReference>
<evidence type="ECO:0000256" key="6">
    <source>
        <dbReference type="ARBA" id="ARBA00022840"/>
    </source>
</evidence>
<keyword evidence="5" id="KW-0418">Kinase</keyword>
<evidence type="ECO:0000259" key="8">
    <source>
        <dbReference type="Pfam" id="PF01288"/>
    </source>
</evidence>
<comment type="pathway">
    <text evidence="1">Cofactor biosynthesis; tetrahydrofolate biosynthesis; 2-amino-4-hydroxy-6-hydroxymethyl-7,8-dihydropteridine diphosphate from 7,8-dihydroneopterin triphosphate: step 4/4.</text>
</comment>
<sequence length="167" mass="18556">MAQVYVGIGSNIEPERHLSAGLAELQRQFGWLNVSTIYANAAVGFTGADFLNGVVGFTTDLTVQVVVARLRDIEAVHRNTADPKPASRALDLDLLLYDDRVLREGRLHLPRDEIVRHAFVLKPLAEIAGDRRHPLLGTSFAELWAAFDSSRETLTPVTLRWEPSLSR</sequence>
<dbReference type="GO" id="GO:0005524">
    <property type="term" value="F:ATP binding"/>
    <property type="evidence" value="ECO:0007669"/>
    <property type="project" value="UniProtKB-KW"/>
</dbReference>
<keyword evidence="7" id="KW-0289">Folate biosynthesis</keyword>
<dbReference type="InterPro" id="IPR000550">
    <property type="entry name" value="Hppk"/>
</dbReference>
<dbReference type="OrthoDB" id="9790168at2"/>
<keyword evidence="3 9" id="KW-0808">Transferase</keyword>
<evidence type="ECO:0000256" key="4">
    <source>
        <dbReference type="ARBA" id="ARBA00022741"/>
    </source>
</evidence>
<dbReference type="EMBL" id="CBTK010000047">
    <property type="protein sequence ID" value="CDH44001.1"/>
    <property type="molecule type" value="Genomic_DNA"/>
</dbReference>
<name>A0A7U7GA62_9GAMM</name>
<dbReference type="GO" id="GO:0046654">
    <property type="term" value="P:tetrahydrofolate biosynthetic process"/>
    <property type="evidence" value="ECO:0007669"/>
    <property type="project" value="UniProtKB-UniPathway"/>
</dbReference>
<dbReference type="PANTHER" id="PTHR43071:SF2">
    <property type="entry name" value="2-AMINO-4-HYDROXY-6-HYDROXYMETHYLDIHYDROPTERIDINE PYROPHOSPHOKINASE"/>
    <property type="match status" value="1"/>
</dbReference>
<dbReference type="UniPathway" id="UPA00077">
    <property type="reaction ID" value="UER00155"/>
</dbReference>
<dbReference type="Gene3D" id="3.30.70.560">
    <property type="entry name" value="7,8-Dihydro-6-hydroxymethylpterin-pyrophosphokinase HPPK"/>
    <property type="match status" value="1"/>
</dbReference>
<protein>
    <recommendedName>
        <fullName evidence="2">2-amino-4-hydroxy-6-hydroxymethyldihydropteridine diphosphokinase</fullName>
        <ecNumber evidence="2">2.7.6.3</ecNumber>
    </recommendedName>
</protein>
<comment type="caution">
    <text evidence="9">The sequence shown here is derived from an EMBL/GenBank/DDBJ whole genome shotgun (WGS) entry which is preliminary data.</text>
</comment>
<dbReference type="GO" id="GO:0003848">
    <property type="term" value="F:2-amino-4-hydroxy-6-hydroxymethyldihydropteridine diphosphokinase activity"/>
    <property type="evidence" value="ECO:0007669"/>
    <property type="project" value="UniProtKB-EC"/>
</dbReference>
<dbReference type="AlphaFoldDB" id="A0A7U7GA62"/>
<gene>
    <name evidence="9" type="ORF">BN874_1400060</name>
</gene>
<evidence type="ECO:0000256" key="7">
    <source>
        <dbReference type="ARBA" id="ARBA00022909"/>
    </source>
</evidence>
<feature type="domain" description="7,8-dihydro-6-hydroxymethylpterin-pyrophosphokinase" evidence="8">
    <location>
        <begin position="5"/>
        <end position="128"/>
    </location>
</feature>
<dbReference type="Pfam" id="PF01288">
    <property type="entry name" value="HPPK"/>
    <property type="match status" value="1"/>
</dbReference>
<dbReference type="GO" id="GO:0046656">
    <property type="term" value="P:folic acid biosynthetic process"/>
    <property type="evidence" value="ECO:0007669"/>
    <property type="project" value="UniProtKB-KW"/>
</dbReference>
<dbReference type="PANTHER" id="PTHR43071">
    <property type="entry name" value="2-AMINO-4-HYDROXY-6-HYDROXYMETHYLDIHYDROPTERIDINE PYROPHOSPHOKINASE"/>
    <property type="match status" value="1"/>
</dbReference>